<keyword evidence="4" id="KW-1185">Reference proteome</keyword>
<evidence type="ECO:0000256" key="2">
    <source>
        <dbReference type="SAM" id="Phobius"/>
    </source>
</evidence>
<gene>
    <name evidence="3" type="ORF">L198_07388</name>
</gene>
<keyword evidence="2" id="KW-1133">Transmembrane helix</keyword>
<evidence type="ECO:0000313" key="3">
    <source>
        <dbReference type="EMBL" id="ODN86095.1"/>
    </source>
</evidence>
<dbReference type="GeneID" id="30196599"/>
<proteinExistence type="predicted"/>
<name>A0A1E3ICC7_9TREE</name>
<dbReference type="RefSeq" id="XP_019028638.1">
    <property type="nucleotide sequence ID" value="XM_019179390.1"/>
</dbReference>
<keyword evidence="2" id="KW-0472">Membrane</keyword>
<feature type="transmembrane region" description="Helical" evidence="2">
    <location>
        <begin position="151"/>
        <end position="173"/>
    </location>
</feature>
<protein>
    <submittedName>
        <fullName evidence="3">Uncharacterized protein</fullName>
    </submittedName>
</protein>
<feature type="transmembrane region" description="Helical" evidence="2">
    <location>
        <begin position="119"/>
        <end position="139"/>
    </location>
</feature>
<reference evidence="3 4" key="1">
    <citation type="submission" date="2016-06" db="EMBL/GenBank/DDBJ databases">
        <title>Evolution of pathogenesis and genome organization in the Tremellales.</title>
        <authorList>
            <person name="Cuomo C."/>
            <person name="Litvintseva A."/>
            <person name="Heitman J."/>
            <person name="Chen Y."/>
            <person name="Sun S."/>
            <person name="Springer D."/>
            <person name="Dromer F."/>
            <person name="Young S."/>
            <person name="Zeng Q."/>
            <person name="Chapman S."/>
            <person name="Gujja S."/>
            <person name="Saif S."/>
            <person name="Birren B."/>
        </authorList>
    </citation>
    <scope>NUCLEOTIDE SEQUENCE [LARGE SCALE GENOMIC DNA]</scope>
    <source>
        <strain evidence="3 4">CBS 7118</strain>
    </source>
</reference>
<feature type="region of interest" description="Disordered" evidence="1">
    <location>
        <begin position="1"/>
        <end position="68"/>
    </location>
</feature>
<feature type="compositionally biased region" description="Low complexity" evidence="1">
    <location>
        <begin position="47"/>
        <end position="59"/>
    </location>
</feature>
<evidence type="ECO:0000313" key="4">
    <source>
        <dbReference type="Proteomes" id="UP000094819"/>
    </source>
</evidence>
<dbReference type="EMBL" id="AWGH01000033">
    <property type="protein sequence ID" value="ODN86095.1"/>
    <property type="molecule type" value="Genomic_DNA"/>
</dbReference>
<dbReference type="Proteomes" id="UP000094819">
    <property type="component" value="Unassembled WGS sequence"/>
</dbReference>
<dbReference type="OrthoDB" id="10515297at2759"/>
<comment type="caution">
    <text evidence="3">The sequence shown here is derived from an EMBL/GenBank/DDBJ whole genome shotgun (WGS) entry which is preliminary data.</text>
</comment>
<keyword evidence="2" id="KW-0812">Transmembrane</keyword>
<organism evidence="3 4">
    <name type="scientific">Cryptococcus wingfieldii CBS 7118</name>
    <dbReference type="NCBI Taxonomy" id="1295528"/>
    <lineage>
        <taxon>Eukaryota</taxon>
        <taxon>Fungi</taxon>
        <taxon>Dikarya</taxon>
        <taxon>Basidiomycota</taxon>
        <taxon>Agaricomycotina</taxon>
        <taxon>Tremellomycetes</taxon>
        <taxon>Tremellales</taxon>
        <taxon>Cryptococcaceae</taxon>
        <taxon>Cryptococcus</taxon>
    </lineage>
</organism>
<accession>A0A1E3ICC7</accession>
<sequence>MMVHVPEADVLKSAPRHQLSARYPSPGGDSSGEPEKGAKNPEAWAGLQQQQHAQQQALQPPQPQPLAHDRWQRSDLRLQYAVFVAFAVSAIRLGAGLVLTWKGRTAPGHVLYDYAGPGFWLSGAFVWYPSVIAVWRRVPGAQLRARRWNEITMAAVLVLIVYTVGNFVLYYRYTHQ</sequence>
<feature type="transmembrane region" description="Helical" evidence="2">
    <location>
        <begin position="80"/>
        <end position="99"/>
    </location>
</feature>
<evidence type="ECO:0000256" key="1">
    <source>
        <dbReference type="SAM" id="MobiDB-lite"/>
    </source>
</evidence>
<feature type="compositionally biased region" description="Basic and acidic residues" evidence="1">
    <location>
        <begin position="1"/>
        <end position="10"/>
    </location>
</feature>
<dbReference type="AlphaFoldDB" id="A0A1E3ICC7"/>